<organism evidence="1 2">
    <name type="scientific">Shewanella gelidii</name>
    <dbReference type="NCBI Taxonomy" id="1642821"/>
    <lineage>
        <taxon>Bacteria</taxon>
        <taxon>Pseudomonadati</taxon>
        <taxon>Pseudomonadota</taxon>
        <taxon>Gammaproteobacteria</taxon>
        <taxon>Alteromonadales</taxon>
        <taxon>Shewanellaceae</taxon>
        <taxon>Shewanella</taxon>
    </lineage>
</organism>
<accession>A0A917JK15</accession>
<dbReference type="InterPro" id="IPR019630">
    <property type="entry name" value="DUF2496_YbaM-rel"/>
</dbReference>
<proteinExistence type="predicted"/>
<dbReference type="Pfam" id="PF10689">
    <property type="entry name" value="DUF2496"/>
    <property type="match status" value="1"/>
</dbReference>
<reference evidence="1" key="1">
    <citation type="journal article" date="2014" name="Int. J. Syst. Evol. Microbiol.">
        <title>Complete genome sequence of Corynebacterium casei LMG S-19264T (=DSM 44701T), isolated from a smear-ripened cheese.</title>
        <authorList>
            <consortium name="US DOE Joint Genome Institute (JGI-PGF)"/>
            <person name="Walter F."/>
            <person name="Albersmeier A."/>
            <person name="Kalinowski J."/>
            <person name="Ruckert C."/>
        </authorList>
    </citation>
    <scope>NUCLEOTIDE SEQUENCE</scope>
    <source>
        <strain evidence="1">JCM 30804</strain>
    </source>
</reference>
<evidence type="ECO:0000313" key="2">
    <source>
        <dbReference type="Proteomes" id="UP000613743"/>
    </source>
</evidence>
<protein>
    <recommendedName>
        <fullName evidence="3">DUF2496 domain-containing protein</fullName>
    </recommendedName>
</protein>
<comment type="caution">
    <text evidence="1">The sequence shown here is derived from an EMBL/GenBank/DDBJ whole genome shotgun (WGS) entry which is preliminary data.</text>
</comment>
<dbReference type="EMBL" id="BMPZ01000002">
    <property type="protein sequence ID" value="GGI73733.1"/>
    <property type="molecule type" value="Genomic_DNA"/>
</dbReference>
<reference evidence="1" key="2">
    <citation type="submission" date="2020-09" db="EMBL/GenBank/DDBJ databases">
        <authorList>
            <person name="Sun Q."/>
            <person name="Ohkuma M."/>
        </authorList>
    </citation>
    <scope>NUCLEOTIDE SEQUENCE</scope>
    <source>
        <strain evidence="1">JCM 30804</strain>
    </source>
</reference>
<dbReference type="Proteomes" id="UP000613743">
    <property type="component" value="Unassembled WGS sequence"/>
</dbReference>
<gene>
    <name evidence="1" type="ORF">GCM10009332_09100</name>
</gene>
<evidence type="ECO:0008006" key="3">
    <source>
        <dbReference type="Google" id="ProtNLM"/>
    </source>
</evidence>
<name>A0A917JK15_9GAMM</name>
<dbReference type="RefSeq" id="WP_308424050.1">
    <property type="nucleotide sequence ID" value="NZ_BMPZ01000002.1"/>
</dbReference>
<evidence type="ECO:0000313" key="1">
    <source>
        <dbReference type="EMBL" id="GGI73733.1"/>
    </source>
</evidence>
<sequence>MKPSQHAMPVKTELVAEPEASELTSAPEHVQLAVDLIYLLESNEVSPQTALSALDIVKQDLLTKCSKSHP</sequence>
<dbReference type="NCBIfam" id="NF008266">
    <property type="entry name" value="PRK11038.1"/>
    <property type="match status" value="1"/>
</dbReference>
<keyword evidence="2" id="KW-1185">Reference proteome</keyword>
<dbReference type="AlphaFoldDB" id="A0A917JK15"/>